<dbReference type="Proteomes" id="UP001431776">
    <property type="component" value="Unassembled WGS sequence"/>
</dbReference>
<comment type="similarity">
    <text evidence="1">Belongs to the short-chain dehydrogenases/reductases (SDR) family.</text>
</comment>
<evidence type="ECO:0000256" key="1">
    <source>
        <dbReference type="ARBA" id="ARBA00006484"/>
    </source>
</evidence>
<dbReference type="InterPro" id="IPR050259">
    <property type="entry name" value="SDR"/>
</dbReference>
<dbReference type="InterPro" id="IPR002347">
    <property type="entry name" value="SDR_fam"/>
</dbReference>
<evidence type="ECO:0000313" key="4">
    <source>
        <dbReference type="Proteomes" id="UP001431776"/>
    </source>
</evidence>
<dbReference type="PANTHER" id="PTHR42879">
    <property type="entry name" value="3-OXOACYL-(ACYL-CARRIER-PROTEIN) REDUCTASE"/>
    <property type="match status" value="1"/>
</dbReference>
<dbReference type="Gene3D" id="3.40.50.720">
    <property type="entry name" value="NAD(P)-binding Rossmann-like Domain"/>
    <property type="match status" value="1"/>
</dbReference>
<proteinExistence type="inferred from homology"/>
<dbReference type="PRINTS" id="PR00080">
    <property type="entry name" value="SDRFAMILY"/>
</dbReference>
<dbReference type="AlphaFoldDB" id="A0AAW6TTH6"/>
<reference evidence="3" key="1">
    <citation type="submission" date="2023-05" db="EMBL/GenBank/DDBJ databases">
        <title>Anaerotaeda fermentans gen. nov., sp. nov., a novel anaerobic planctomycete of the new family within the order Sedimentisphaerales isolated from Taman Peninsula, Russia.</title>
        <authorList>
            <person name="Khomyakova M.A."/>
            <person name="Merkel A.Y."/>
            <person name="Slobodkin A.I."/>
        </authorList>
    </citation>
    <scope>NUCLEOTIDE SEQUENCE</scope>
    <source>
        <strain evidence="3">M17dextr</strain>
    </source>
</reference>
<dbReference type="NCBIfam" id="NF004200">
    <property type="entry name" value="PRK05653.1-5"/>
    <property type="match status" value="1"/>
</dbReference>
<keyword evidence="2 3" id="KW-0560">Oxidoreductase</keyword>
<dbReference type="PANTHER" id="PTHR42879:SF2">
    <property type="entry name" value="3-OXOACYL-[ACYL-CARRIER-PROTEIN] REDUCTASE FABG"/>
    <property type="match status" value="1"/>
</dbReference>
<accession>A0AAW6TTH6</accession>
<dbReference type="EC" id="1.1.1.100" evidence="3"/>
<dbReference type="EMBL" id="JASCXX010000005">
    <property type="protein sequence ID" value="MDI6448607.1"/>
    <property type="molecule type" value="Genomic_DNA"/>
</dbReference>
<dbReference type="GO" id="GO:0004316">
    <property type="term" value="F:3-oxoacyl-[acyl-carrier-protein] reductase (NADPH) activity"/>
    <property type="evidence" value="ECO:0007669"/>
    <property type="project" value="UniProtKB-EC"/>
</dbReference>
<dbReference type="SUPFAM" id="SSF51735">
    <property type="entry name" value="NAD(P)-binding Rossmann-fold domains"/>
    <property type="match status" value="1"/>
</dbReference>
<gene>
    <name evidence="3" type="primary">fabG</name>
    <name evidence="3" type="ORF">QJ522_06090</name>
</gene>
<dbReference type="Pfam" id="PF13561">
    <property type="entry name" value="adh_short_C2"/>
    <property type="match status" value="1"/>
</dbReference>
<organism evidence="3 4">
    <name type="scientific">Anaerobaca lacustris</name>
    <dbReference type="NCBI Taxonomy" id="3044600"/>
    <lineage>
        <taxon>Bacteria</taxon>
        <taxon>Pseudomonadati</taxon>
        <taxon>Planctomycetota</taxon>
        <taxon>Phycisphaerae</taxon>
        <taxon>Sedimentisphaerales</taxon>
        <taxon>Anaerobacaceae</taxon>
        <taxon>Anaerobaca</taxon>
    </lineage>
</organism>
<name>A0AAW6TTH6_9BACT</name>
<dbReference type="FunFam" id="3.40.50.720:FF:000173">
    <property type="entry name" value="3-oxoacyl-[acyl-carrier protein] reductase"/>
    <property type="match status" value="1"/>
</dbReference>
<dbReference type="NCBIfam" id="NF009466">
    <property type="entry name" value="PRK12826.1-2"/>
    <property type="match status" value="1"/>
</dbReference>
<evidence type="ECO:0000313" key="3">
    <source>
        <dbReference type="EMBL" id="MDI6448607.1"/>
    </source>
</evidence>
<protein>
    <submittedName>
        <fullName evidence="3">3-oxoacyl-ACP reductase FabG</fullName>
        <ecNumber evidence="3">1.1.1.100</ecNumber>
    </submittedName>
</protein>
<dbReference type="InterPro" id="IPR036291">
    <property type="entry name" value="NAD(P)-bd_dom_sf"/>
</dbReference>
<comment type="caution">
    <text evidence="3">The sequence shown here is derived from an EMBL/GenBank/DDBJ whole genome shotgun (WGS) entry which is preliminary data.</text>
</comment>
<sequence>MTRDVALITGASRGIGAAVAIRLAQDGYDIWLNYRSNHEAAQEVARQIADLQRRCVLLPFDVSDDAAAAEALGPLLKEQTPYILVNNAGINRDGLLFWMSRKDWKDVLDASLDGFYHVTSRVVGLMMQKKRGRIVNIVSTSGQTGMPGQVNYSAAKAGLIGATKALAKEVARSGVLVNAVSPGFIETDMTKDLPKADLLKMVPLRRFGTAAEVAGAVAFLCSDDAAYVTGHVLNVNGGIHV</sequence>
<keyword evidence="4" id="KW-1185">Reference proteome</keyword>
<dbReference type="PRINTS" id="PR00081">
    <property type="entry name" value="GDHRDH"/>
</dbReference>
<evidence type="ECO:0000256" key="2">
    <source>
        <dbReference type="ARBA" id="ARBA00023002"/>
    </source>
</evidence>
<dbReference type="RefSeq" id="WP_349244018.1">
    <property type="nucleotide sequence ID" value="NZ_JASCXX010000005.1"/>
</dbReference>